<dbReference type="PANTHER" id="PTHR10534">
    <property type="entry name" value="PYRIDOXAL KINASE"/>
    <property type="match status" value="1"/>
</dbReference>
<dbReference type="EMBL" id="ASHM01001861">
    <property type="protein sequence ID" value="PNY07394.1"/>
    <property type="molecule type" value="Genomic_DNA"/>
</dbReference>
<dbReference type="PANTHER" id="PTHR10534:SF2">
    <property type="entry name" value="PYRIDOXAL KINASE"/>
    <property type="match status" value="1"/>
</dbReference>
<evidence type="ECO:0000256" key="3">
    <source>
        <dbReference type="ARBA" id="ARBA00022679"/>
    </source>
</evidence>
<dbReference type="Gene3D" id="3.40.1190.20">
    <property type="match status" value="1"/>
</dbReference>
<dbReference type="Pfam" id="PF08543">
    <property type="entry name" value="Phos_pyr_kin"/>
    <property type="match status" value="1"/>
</dbReference>
<sequence>MAPPILSLALPSETGRVLSIQSHTVQGYVGYPSFKGQVLNGQQLWDLIEGLEANDLLYYTHLLTGYIGSVSFLNTVLDVVSKLRSINPKLTYVCDPVLGDEGKLYVPQELVTVYRERVVPMASMLTPNQFEAELLTGLGIQSEEDGREACNLLHAVGPSKVVITSINVDGNLLLIGSHQKEKGTGDLTTALLLGWSNKHPDNLEKAAELAVSSLQALLQRTLNDYKSAGHDPKSSSLEIRLIQSQDEIRSPQIKFKAEIYN</sequence>
<organism evidence="8 9">
    <name type="scientific">Trifolium pratense</name>
    <name type="common">Red clover</name>
    <dbReference type="NCBI Taxonomy" id="57577"/>
    <lineage>
        <taxon>Eukaryota</taxon>
        <taxon>Viridiplantae</taxon>
        <taxon>Streptophyta</taxon>
        <taxon>Embryophyta</taxon>
        <taxon>Tracheophyta</taxon>
        <taxon>Spermatophyta</taxon>
        <taxon>Magnoliopsida</taxon>
        <taxon>eudicotyledons</taxon>
        <taxon>Gunneridae</taxon>
        <taxon>Pentapetalae</taxon>
        <taxon>rosids</taxon>
        <taxon>fabids</taxon>
        <taxon>Fabales</taxon>
        <taxon>Fabaceae</taxon>
        <taxon>Papilionoideae</taxon>
        <taxon>50 kb inversion clade</taxon>
        <taxon>NPAAA clade</taxon>
        <taxon>Hologalegina</taxon>
        <taxon>IRL clade</taxon>
        <taxon>Trifolieae</taxon>
        <taxon>Trifolium</taxon>
    </lineage>
</organism>
<comment type="caution">
    <text evidence="8">The sequence shown here is derived from an EMBL/GenBank/DDBJ whole genome shotgun (WGS) entry which is preliminary data.</text>
</comment>
<evidence type="ECO:0000256" key="2">
    <source>
        <dbReference type="ARBA" id="ARBA00012104"/>
    </source>
</evidence>
<dbReference type="STRING" id="57577.A0A2K3NWH8"/>
<keyword evidence="5 8" id="KW-0418">Kinase</keyword>
<gene>
    <name evidence="8" type="ORF">L195_g003890</name>
</gene>
<dbReference type="CDD" id="cd01173">
    <property type="entry name" value="pyridoxal_pyridoxamine_kinase"/>
    <property type="match status" value="1"/>
</dbReference>
<reference evidence="8 9" key="2">
    <citation type="journal article" date="2017" name="Front. Plant Sci.">
        <title>Gene Classification and Mining of Molecular Markers Useful in Red Clover (Trifolium pratense) Breeding.</title>
        <authorList>
            <person name="Istvanek J."/>
            <person name="Dluhosova J."/>
            <person name="Dluhos P."/>
            <person name="Patkova L."/>
            <person name="Nedelnik J."/>
            <person name="Repkova J."/>
        </authorList>
    </citation>
    <scope>NUCLEOTIDE SEQUENCE [LARGE SCALE GENOMIC DNA]</scope>
    <source>
        <strain evidence="9">cv. Tatra</strain>
        <tissue evidence="8">Young leaves</tissue>
    </source>
</reference>
<evidence type="ECO:0000256" key="5">
    <source>
        <dbReference type="ARBA" id="ARBA00022777"/>
    </source>
</evidence>
<evidence type="ECO:0000313" key="9">
    <source>
        <dbReference type="Proteomes" id="UP000236291"/>
    </source>
</evidence>
<keyword evidence="3" id="KW-0808">Transferase</keyword>
<feature type="domain" description="Pyridoxamine kinase/Phosphomethylpyrimidine kinase" evidence="7">
    <location>
        <begin position="64"/>
        <end position="169"/>
    </location>
</feature>
<proteinExistence type="inferred from homology"/>
<dbReference type="InterPro" id="IPR013749">
    <property type="entry name" value="PM/HMP-P_kinase-1"/>
</dbReference>
<dbReference type="SUPFAM" id="SSF53613">
    <property type="entry name" value="Ribokinase-like"/>
    <property type="match status" value="1"/>
</dbReference>
<evidence type="ECO:0000259" key="7">
    <source>
        <dbReference type="Pfam" id="PF08543"/>
    </source>
</evidence>
<comment type="similarity">
    <text evidence="1">Belongs to the pyridoxine kinase family.</text>
</comment>
<keyword evidence="6" id="KW-0067">ATP-binding</keyword>
<dbReference type="InterPro" id="IPR004625">
    <property type="entry name" value="PyrdxlKinase"/>
</dbReference>
<evidence type="ECO:0000256" key="6">
    <source>
        <dbReference type="ARBA" id="ARBA00022840"/>
    </source>
</evidence>
<dbReference type="EC" id="2.7.1.35" evidence="2"/>
<dbReference type="InterPro" id="IPR029056">
    <property type="entry name" value="Ribokinase-like"/>
</dbReference>
<dbReference type="GO" id="GO:0005829">
    <property type="term" value="C:cytosol"/>
    <property type="evidence" value="ECO:0007669"/>
    <property type="project" value="TreeGrafter"/>
</dbReference>
<dbReference type="Proteomes" id="UP000236291">
    <property type="component" value="Unassembled WGS sequence"/>
</dbReference>
<dbReference type="GO" id="GO:0009443">
    <property type="term" value="P:pyridoxal 5'-phosphate salvage"/>
    <property type="evidence" value="ECO:0007669"/>
    <property type="project" value="InterPro"/>
</dbReference>
<protein>
    <recommendedName>
        <fullName evidence="2">pyridoxal kinase</fullName>
        <ecNumber evidence="2">2.7.1.35</ecNumber>
    </recommendedName>
</protein>
<dbReference type="GO" id="GO:0005524">
    <property type="term" value="F:ATP binding"/>
    <property type="evidence" value="ECO:0007669"/>
    <property type="project" value="UniProtKB-KW"/>
</dbReference>
<evidence type="ECO:0000256" key="1">
    <source>
        <dbReference type="ARBA" id="ARBA00008805"/>
    </source>
</evidence>
<dbReference type="AlphaFoldDB" id="A0A2K3NWH8"/>
<evidence type="ECO:0000313" key="8">
    <source>
        <dbReference type="EMBL" id="PNY07394.1"/>
    </source>
</evidence>
<name>A0A2K3NWH8_TRIPR</name>
<reference evidence="8 9" key="1">
    <citation type="journal article" date="2014" name="Am. J. Bot.">
        <title>Genome assembly and annotation for red clover (Trifolium pratense; Fabaceae).</title>
        <authorList>
            <person name="Istvanek J."/>
            <person name="Jaros M."/>
            <person name="Krenek A."/>
            <person name="Repkova J."/>
        </authorList>
    </citation>
    <scope>NUCLEOTIDE SEQUENCE [LARGE SCALE GENOMIC DNA]</scope>
    <source>
        <strain evidence="9">cv. Tatra</strain>
        <tissue evidence="8">Young leaves</tissue>
    </source>
</reference>
<keyword evidence="4" id="KW-0547">Nucleotide-binding</keyword>
<evidence type="ECO:0000256" key="4">
    <source>
        <dbReference type="ARBA" id="ARBA00022741"/>
    </source>
</evidence>
<accession>A0A2K3NWH8</accession>
<dbReference type="GO" id="GO:0008478">
    <property type="term" value="F:pyridoxal kinase activity"/>
    <property type="evidence" value="ECO:0007669"/>
    <property type="project" value="UniProtKB-EC"/>
</dbReference>